<evidence type="ECO:0000259" key="2">
    <source>
        <dbReference type="Pfam" id="PF11706"/>
    </source>
</evidence>
<evidence type="ECO:0000313" key="3">
    <source>
        <dbReference type="EMBL" id="MEE6258729.1"/>
    </source>
</evidence>
<sequence>MPPVPNPTAGFPTPWPATARYDLDHAPDGLGFVQDLLNTVGAGVPRQPDLLEDLTSATRWAHDAAARWSAVTGRPVDEIVLDLDGLRELRTFRDQLGQEIDARIHAGSDPGRPGAGTADRIPTAPRTTGATLRLDEHGSVRLEPAGTGADLLISVALAALFEAQLGDVRRRLKTCRNPRCRVAFYDRSRNNSGVWHSVRVCGYPTNLRAHRARRRQGFGDDDRLGPADVR</sequence>
<dbReference type="Pfam" id="PF07336">
    <property type="entry name" value="ABATE"/>
    <property type="match status" value="1"/>
</dbReference>
<reference evidence="3 4" key="1">
    <citation type="submission" date="2024-01" db="EMBL/GenBank/DDBJ databases">
        <title>Genome insights into Plantactinospora sonchi sp. nov.</title>
        <authorList>
            <person name="Wang L."/>
        </authorList>
    </citation>
    <scope>NUCLEOTIDE SEQUENCE [LARGE SCALE GENOMIC DNA]</scope>
    <source>
        <strain evidence="3 4">NEAU-QY2</strain>
    </source>
</reference>
<comment type="caution">
    <text evidence="3">The sequence shown here is derived from an EMBL/GenBank/DDBJ whole genome shotgun (WGS) entry which is preliminary data.</text>
</comment>
<dbReference type="SUPFAM" id="SSF160904">
    <property type="entry name" value="Jann2411-like"/>
    <property type="match status" value="1"/>
</dbReference>
<dbReference type="EMBL" id="JAZGQK010000007">
    <property type="protein sequence ID" value="MEE6258729.1"/>
    <property type="molecule type" value="Genomic_DNA"/>
</dbReference>
<dbReference type="Pfam" id="PF11706">
    <property type="entry name" value="zf-CGNR"/>
    <property type="match status" value="1"/>
</dbReference>
<accession>A0ABU7RR64</accession>
<gene>
    <name evidence="3" type="ORF">V1633_09540</name>
</gene>
<dbReference type="Gene3D" id="1.10.3300.10">
    <property type="entry name" value="Jann2411-like domain"/>
    <property type="match status" value="1"/>
</dbReference>
<organism evidence="3 4">
    <name type="scientific">Plantactinospora sonchi</name>
    <dbReference type="NCBI Taxonomy" id="1544735"/>
    <lineage>
        <taxon>Bacteria</taxon>
        <taxon>Bacillati</taxon>
        <taxon>Actinomycetota</taxon>
        <taxon>Actinomycetes</taxon>
        <taxon>Micromonosporales</taxon>
        <taxon>Micromonosporaceae</taxon>
        <taxon>Plantactinospora</taxon>
    </lineage>
</organism>
<dbReference type="InterPro" id="IPR021005">
    <property type="entry name" value="Znf_CGNR"/>
</dbReference>
<evidence type="ECO:0000313" key="4">
    <source>
        <dbReference type="Proteomes" id="UP001332243"/>
    </source>
</evidence>
<proteinExistence type="predicted"/>
<feature type="region of interest" description="Disordered" evidence="1">
    <location>
        <begin position="102"/>
        <end position="125"/>
    </location>
</feature>
<protein>
    <submittedName>
        <fullName evidence="3">CGNR zinc finger domain-containing protein</fullName>
    </submittedName>
</protein>
<dbReference type="InterPro" id="IPR010852">
    <property type="entry name" value="ABATE"/>
</dbReference>
<dbReference type="InterPro" id="IPR023286">
    <property type="entry name" value="ABATE_dom_sf"/>
</dbReference>
<dbReference type="RefSeq" id="WP_331213857.1">
    <property type="nucleotide sequence ID" value="NZ_JAZGQK010000007.1"/>
</dbReference>
<dbReference type="PANTHER" id="PTHR35525:SF3">
    <property type="entry name" value="BLL6575 PROTEIN"/>
    <property type="match status" value="1"/>
</dbReference>
<keyword evidence="4" id="KW-1185">Reference proteome</keyword>
<name>A0ABU7RR64_9ACTN</name>
<feature type="domain" description="Zinc finger CGNR" evidence="2">
    <location>
        <begin position="171"/>
        <end position="214"/>
    </location>
</feature>
<dbReference type="Proteomes" id="UP001332243">
    <property type="component" value="Unassembled WGS sequence"/>
</dbReference>
<evidence type="ECO:0000256" key="1">
    <source>
        <dbReference type="SAM" id="MobiDB-lite"/>
    </source>
</evidence>
<dbReference type="PANTHER" id="PTHR35525">
    <property type="entry name" value="BLL6575 PROTEIN"/>
    <property type="match status" value="1"/>
</dbReference>